<dbReference type="EMBL" id="CAJPDR010000073">
    <property type="protein sequence ID" value="CAF9914441.1"/>
    <property type="molecule type" value="Genomic_DNA"/>
</dbReference>
<organism evidence="2 3">
    <name type="scientific">Alectoria fallacina</name>
    <dbReference type="NCBI Taxonomy" id="1903189"/>
    <lineage>
        <taxon>Eukaryota</taxon>
        <taxon>Fungi</taxon>
        <taxon>Dikarya</taxon>
        <taxon>Ascomycota</taxon>
        <taxon>Pezizomycotina</taxon>
        <taxon>Lecanoromycetes</taxon>
        <taxon>OSLEUM clade</taxon>
        <taxon>Lecanoromycetidae</taxon>
        <taxon>Lecanorales</taxon>
        <taxon>Lecanorineae</taxon>
        <taxon>Parmeliaceae</taxon>
        <taxon>Alectoria</taxon>
    </lineage>
</organism>
<feature type="region of interest" description="Disordered" evidence="1">
    <location>
        <begin position="111"/>
        <end position="131"/>
    </location>
</feature>
<keyword evidence="3" id="KW-1185">Reference proteome</keyword>
<dbReference type="Proteomes" id="UP000664203">
    <property type="component" value="Unassembled WGS sequence"/>
</dbReference>
<gene>
    <name evidence="2" type="ORF">ALECFALPRED_009594</name>
</gene>
<feature type="region of interest" description="Disordered" evidence="1">
    <location>
        <begin position="184"/>
        <end position="203"/>
    </location>
</feature>
<accession>A0A8H3EVU6</accession>
<proteinExistence type="predicted"/>
<sequence length="203" mass="22382">MSIHFIDRKGASLQLSARMKADLECELHRIGESPFPRTVRLWILDQTPQGLLEILKRIPDRPGDGNLQVGLEKLPDSEIPVPGNPTTGSAVAIITTEQFDGAVAGYQVKDPKSDVHAAGPPRGPESSAGGWNWDTRRWDSDRVYNSVYQRETGHIFASPFGDGELALRDGRIVNLRDEQDEIERQAIRDGRNDEGDAGGSIGW</sequence>
<evidence type="ECO:0000313" key="2">
    <source>
        <dbReference type="EMBL" id="CAF9914441.1"/>
    </source>
</evidence>
<evidence type="ECO:0000313" key="3">
    <source>
        <dbReference type="Proteomes" id="UP000664203"/>
    </source>
</evidence>
<name>A0A8H3EVU6_9LECA</name>
<dbReference type="AlphaFoldDB" id="A0A8H3EVU6"/>
<evidence type="ECO:0000256" key="1">
    <source>
        <dbReference type="SAM" id="MobiDB-lite"/>
    </source>
</evidence>
<dbReference type="OrthoDB" id="10461258at2759"/>
<protein>
    <submittedName>
        <fullName evidence="2">Uncharacterized protein</fullName>
    </submittedName>
</protein>
<reference evidence="2" key="1">
    <citation type="submission" date="2021-03" db="EMBL/GenBank/DDBJ databases">
        <authorList>
            <person name="Tagirdzhanova G."/>
        </authorList>
    </citation>
    <scope>NUCLEOTIDE SEQUENCE</scope>
</reference>
<feature type="compositionally biased region" description="Basic and acidic residues" evidence="1">
    <location>
        <begin position="184"/>
        <end position="194"/>
    </location>
</feature>
<comment type="caution">
    <text evidence="2">The sequence shown here is derived from an EMBL/GenBank/DDBJ whole genome shotgun (WGS) entry which is preliminary data.</text>
</comment>